<proteinExistence type="predicted"/>
<dbReference type="EMBL" id="BARS01056360">
    <property type="protein sequence ID" value="GAG42540.1"/>
    <property type="molecule type" value="Genomic_DNA"/>
</dbReference>
<protein>
    <recommendedName>
        <fullName evidence="1">DUF362 domain-containing protein</fullName>
    </recommendedName>
</protein>
<comment type="caution">
    <text evidence="2">The sequence shown here is derived from an EMBL/GenBank/DDBJ whole genome shotgun (WGS) entry which is preliminary data.</text>
</comment>
<sequence>MSKVAKVKFIDYHRSVTKALDLIGAASGLPDKGLIIIKPNLTNADGPPVTTNVAAAEAVYKYCKAHCRAEIIIGDGCGNGTTEESYRANGYKKLAKKYGIRLIDFNQEKTVLVKNDDALQLKEFHIPEIVQ</sequence>
<dbReference type="Pfam" id="PF04015">
    <property type="entry name" value="DUF362"/>
    <property type="match status" value="1"/>
</dbReference>
<gene>
    <name evidence="2" type="ORF">S01H1_83024</name>
</gene>
<dbReference type="InterPro" id="IPR007160">
    <property type="entry name" value="DUF362"/>
</dbReference>
<organism evidence="2">
    <name type="scientific">marine sediment metagenome</name>
    <dbReference type="NCBI Taxonomy" id="412755"/>
    <lineage>
        <taxon>unclassified sequences</taxon>
        <taxon>metagenomes</taxon>
        <taxon>ecological metagenomes</taxon>
    </lineage>
</organism>
<feature type="domain" description="DUF362" evidence="1">
    <location>
        <begin position="35"/>
        <end position="130"/>
    </location>
</feature>
<dbReference type="AlphaFoldDB" id="X0XHF5"/>
<name>X0XHF5_9ZZZZ</name>
<evidence type="ECO:0000259" key="1">
    <source>
        <dbReference type="Pfam" id="PF04015"/>
    </source>
</evidence>
<accession>X0XHF5</accession>
<evidence type="ECO:0000313" key="2">
    <source>
        <dbReference type="EMBL" id="GAG42540.1"/>
    </source>
</evidence>
<reference evidence="2" key="1">
    <citation type="journal article" date="2014" name="Front. Microbiol.">
        <title>High frequency of phylogenetically diverse reductive dehalogenase-homologous genes in deep subseafloor sedimentary metagenomes.</title>
        <authorList>
            <person name="Kawai M."/>
            <person name="Futagami T."/>
            <person name="Toyoda A."/>
            <person name="Takaki Y."/>
            <person name="Nishi S."/>
            <person name="Hori S."/>
            <person name="Arai W."/>
            <person name="Tsubouchi T."/>
            <person name="Morono Y."/>
            <person name="Uchiyama I."/>
            <person name="Ito T."/>
            <person name="Fujiyama A."/>
            <person name="Inagaki F."/>
            <person name="Takami H."/>
        </authorList>
    </citation>
    <scope>NUCLEOTIDE SEQUENCE</scope>
    <source>
        <strain evidence="2">Expedition CK06-06</strain>
    </source>
</reference>
<feature type="non-terminal residue" evidence="2">
    <location>
        <position position="131"/>
    </location>
</feature>